<dbReference type="GO" id="GO:0016020">
    <property type="term" value="C:membrane"/>
    <property type="evidence" value="ECO:0007669"/>
    <property type="project" value="InterPro"/>
</dbReference>
<dbReference type="InterPro" id="IPR003594">
    <property type="entry name" value="HATPase_dom"/>
</dbReference>
<feature type="transmembrane region" description="Helical" evidence="4">
    <location>
        <begin position="15"/>
        <end position="34"/>
    </location>
</feature>
<dbReference type="Gene3D" id="1.20.5.1930">
    <property type="match status" value="1"/>
</dbReference>
<dbReference type="GO" id="GO:0000155">
    <property type="term" value="F:phosphorelay sensor kinase activity"/>
    <property type="evidence" value="ECO:0007669"/>
    <property type="project" value="InterPro"/>
</dbReference>
<dbReference type="InterPro" id="IPR005467">
    <property type="entry name" value="His_kinase_dom"/>
</dbReference>
<dbReference type="Gene3D" id="3.30.565.10">
    <property type="entry name" value="Histidine kinase-like ATPase, C-terminal domain"/>
    <property type="match status" value="1"/>
</dbReference>
<dbReference type="PANTHER" id="PTHR24421">
    <property type="entry name" value="NITRATE/NITRITE SENSOR PROTEIN NARX-RELATED"/>
    <property type="match status" value="1"/>
</dbReference>
<dbReference type="InterPro" id="IPR036890">
    <property type="entry name" value="HATPase_C_sf"/>
</dbReference>
<feature type="transmembrane region" description="Helical" evidence="4">
    <location>
        <begin position="129"/>
        <end position="150"/>
    </location>
</feature>
<evidence type="ECO:0000256" key="4">
    <source>
        <dbReference type="SAM" id="Phobius"/>
    </source>
</evidence>
<feature type="transmembrane region" description="Helical" evidence="4">
    <location>
        <begin position="218"/>
        <end position="238"/>
    </location>
</feature>
<dbReference type="SMART" id="SM00387">
    <property type="entry name" value="HATPase_c"/>
    <property type="match status" value="1"/>
</dbReference>
<feature type="transmembrane region" description="Helical" evidence="4">
    <location>
        <begin position="40"/>
        <end position="63"/>
    </location>
</feature>
<accession>A0AB39L9K4</accession>
<dbReference type="AlphaFoldDB" id="A0AB39L9K4"/>
<gene>
    <name evidence="6" type="ORF">AB5L97_07790</name>
</gene>
<dbReference type="KEGG" id="spue:AB5L97_07790"/>
<dbReference type="RefSeq" id="WP_369047096.1">
    <property type="nucleotide sequence ID" value="NZ_CP163302.1"/>
</dbReference>
<name>A0AB39L9K4_9MICC</name>
<feature type="transmembrane region" description="Helical" evidence="4">
    <location>
        <begin position="70"/>
        <end position="88"/>
    </location>
</feature>
<keyword evidence="2 6" id="KW-0418">Kinase</keyword>
<dbReference type="PROSITE" id="PS50109">
    <property type="entry name" value="HIS_KIN"/>
    <property type="match status" value="1"/>
</dbReference>
<dbReference type="InterPro" id="IPR050482">
    <property type="entry name" value="Sensor_HK_TwoCompSys"/>
</dbReference>
<evidence type="ECO:0000313" key="6">
    <source>
        <dbReference type="EMBL" id="XDP46884.1"/>
    </source>
</evidence>
<dbReference type="Pfam" id="PF02518">
    <property type="entry name" value="HATPase_c"/>
    <property type="match status" value="1"/>
</dbReference>
<proteinExistence type="predicted"/>
<feature type="transmembrane region" description="Helical" evidence="4">
    <location>
        <begin position="192"/>
        <end position="212"/>
    </location>
</feature>
<feature type="transmembrane region" description="Helical" evidence="4">
    <location>
        <begin position="94"/>
        <end position="117"/>
    </location>
</feature>
<dbReference type="Pfam" id="PF07730">
    <property type="entry name" value="HisKA_3"/>
    <property type="match status" value="1"/>
</dbReference>
<evidence type="ECO:0000259" key="5">
    <source>
        <dbReference type="PROSITE" id="PS50109"/>
    </source>
</evidence>
<keyword evidence="4" id="KW-0812">Transmembrane</keyword>
<keyword evidence="4" id="KW-0472">Membrane</keyword>
<feature type="transmembrane region" description="Helical" evidence="4">
    <location>
        <begin position="250"/>
        <end position="271"/>
    </location>
</feature>
<protein>
    <submittedName>
        <fullName evidence="6">Sensor histidine kinase</fullName>
    </submittedName>
</protein>
<dbReference type="GO" id="GO:0046983">
    <property type="term" value="F:protein dimerization activity"/>
    <property type="evidence" value="ECO:0007669"/>
    <property type="project" value="InterPro"/>
</dbReference>
<feature type="transmembrane region" description="Helical" evidence="4">
    <location>
        <begin position="156"/>
        <end position="180"/>
    </location>
</feature>
<feature type="transmembrane region" description="Helical" evidence="4">
    <location>
        <begin position="277"/>
        <end position="300"/>
    </location>
</feature>
<keyword evidence="4" id="KW-1133">Transmembrane helix</keyword>
<dbReference type="InterPro" id="IPR011712">
    <property type="entry name" value="Sig_transdc_His_kin_sub3_dim/P"/>
</dbReference>
<sequence>MPGTARADGAVKTRVFHAATAVVVAVVVLAEVALPVDSPWLLRLAVGVVGAVFLVAGASVYLYSRLHESLGCLALNVVGLVLVYSVLFSEDAGVVWTVGIARAAAGVLPTLLVRSFFEVVARAPSRRAIVRAFDVVAVFTEAFLIVGPAVRLDDEVIRLASEGVFLAAVLAAAATLVWLASTARDRDARAGLLMILAAGALQASALALFGPPDPGAPFAWLWVLSSIPLPLTVSLSALRGKFVDLRLRRELVYVLLTGTTAGAYAAALAALSRGLHLRGLAAAVAIAGISILFVPTVRYVHRAIDRWFYRDGYDYRTVLSHLATAAPGFRYAEDLGAYLCSEIMEALNLSWCAIYAGAGAARVLVYATDPLAAEVSVHVGEQESAGLRRFTLGVPGSDGGQLVVALRNRNARLRAVDEDLLRTMAYQAGIVLENYRLIDSLDQRIRGLEDAEVTTRILHRRLAESEERTRARLSRDLHDGALQSLFHLVRVAEGSSRTGAAGAGAQPHVDQPHLDQIADLGRDIAFELRQVCEDLRPPMLDQLSLPLALEALVARYRTTFGLHAGLAVKGEPDALPSGGHLSSTLYRVASEALSNVLRHAQADEVELELEFGCDRVWFTVRDDGRGFAAEAGDLLALTEEGHLGLAGMFERIRELDGTTSIARRDGGGTDVRVSIPYTRGETMEARRPAPEASA</sequence>
<dbReference type="SUPFAM" id="SSF55874">
    <property type="entry name" value="ATPase domain of HSP90 chaperone/DNA topoisomerase II/histidine kinase"/>
    <property type="match status" value="1"/>
</dbReference>
<organism evidence="6">
    <name type="scientific">Sinomonas puerhi</name>
    <dbReference type="NCBI Taxonomy" id="3238584"/>
    <lineage>
        <taxon>Bacteria</taxon>
        <taxon>Bacillati</taxon>
        <taxon>Actinomycetota</taxon>
        <taxon>Actinomycetes</taxon>
        <taxon>Micrococcales</taxon>
        <taxon>Micrococcaceae</taxon>
        <taxon>Sinomonas</taxon>
    </lineage>
</organism>
<keyword evidence="3" id="KW-0902">Two-component regulatory system</keyword>
<feature type="domain" description="Histidine kinase" evidence="5">
    <location>
        <begin position="585"/>
        <end position="679"/>
    </location>
</feature>
<evidence type="ECO:0000256" key="3">
    <source>
        <dbReference type="ARBA" id="ARBA00023012"/>
    </source>
</evidence>
<dbReference type="CDD" id="cd16917">
    <property type="entry name" value="HATPase_UhpB-NarQ-NarX-like"/>
    <property type="match status" value="1"/>
</dbReference>
<dbReference type="SUPFAM" id="SSF55781">
    <property type="entry name" value="GAF domain-like"/>
    <property type="match status" value="1"/>
</dbReference>
<evidence type="ECO:0000256" key="1">
    <source>
        <dbReference type="ARBA" id="ARBA00022679"/>
    </source>
</evidence>
<reference evidence="6" key="1">
    <citation type="submission" date="2024-07" db="EMBL/GenBank/DDBJ databases">
        <authorList>
            <person name="fu j."/>
        </authorList>
    </citation>
    <scope>NUCLEOTIDE SEQUENCE</scope>
    <source>
        <strain evidence="6">P10A9</strain>
    </source>
</reference>
<dbReference type="EMBL" id="CP163302">
    <property type="protein sequence ID" value="XDP46884.1"/>
    <property type="molecule type" value="Genomic_DNA"/>
</dbReference>
<evidence type="ECO:0000256" key="2">
    <source>
        <dbReference type="ARBA" id="ARBA00022777"/>
    </source>
</evidence>
<keyword evidence="1" id="KW-0808">Transferase</keyword>